<sequence length="152" mass="17564">MFTLDHSLHLPIPLARAWRLLADVDRCQDWHPFVMLKRDPDDPRKLTYTHRRRGRSRFSAEAELSKLDRHHAIAWRIAVPWLLEIEESFVVSKEAHGTCVVHSTRYAGMLASAFVPLFQRGLHRMLIATDKSLAAHVKRGSTMARYSQGKLK</sequence>
<organism evidence="1 2">
    <name type="scientific">Tsuneonella flava</name>
    <dbReference type="NCBI Taxonomy" id="2055955"/>
    <lineage>
        <taxon>Bacteria</taxon>
        <taxon>Pseudomonadati</taxon>
        <taxon>Pseudomonadota</taxon>
        <taxon>Alphaproteobacteria</taxon>
        <taxon>Sphingomonadales</taxon>
        <taxon>Erythrobacteraceae</taxon>
        <taxon>Tsuneonella</taxon>
    </lineage>
</organism>
<dbReference type="InterPro" id="IPR023393">
    <property type="entry name" value="START-like_dom_sf"/>
</dbReference>
<dbReference type="Proteomes" id="UP000663637">
    <property type="component" value="Chromosome"/>
</dbReference>
<evidence type="ECO:0000313" key="1">
    <source>
        <dbReference type="EMBL" id="QSB45645.1"/>
    </source>
</evidence>
<accession>A0ABX7KBK2</accession>
<gene>
    <name evidence="1" type="ORF">IDJ81_05945</name>
</gene>
<dbReference type="RefSeq" id="WP_205444797.1">
    <property type="nucleotide sequence ID" value="NZ_CP061510.1"/>
</dbReference>
<protein>
    <submittedName>
        <fullName evidence="1">SRPBCC family protein</fullName>
    </submittedName>
</protein>
<dbReference type="EMBL" id="CP061510">
    <property type="protein sequence ID" value="QSB45645.1"/>
    <property type="molecule type" value="Genomic_DNA"/>
</dbReference>
<name>A0ABX7KBK2_9SPHN</name>
<proteinExistence type="predicted"/>
<dbReference type="SUPFAM" id="SSF55961">
    <property type="entry name" value="Bet v1-like"/>
    <property type="match status" value="1"/>
</dbReference>
<keyword evidence="2" id="KW-1185">Reference proteome</keyword>
<dbReference type="Gene3D" id="3.30.530.20">
    <property type="match status" value="1"/>
</dbReference>
<dbReference type="Pfam" id="PF10604">
    <property type="entry name" value="Polyketide_cyc2"/>
    <property type="match status" value="1"/>
</dbReference>
<evidence type="ECO:0000313" key="2">
    <source>
        <dbReference type="Proteomes" id="UP000663637"/>
    </source>
</evidence>
<reference evidence="1 2" key="1">
    <citation type="submission" date="2020-09" db="EMBL/GenBank/DDBJ databases">
        <title>Complete genome sequence of altererythrobacter flavus SS-21NJ, isolated from Dongying oil sludge in Shandong province.</title>
        <authorList>
            <person name="Sun S."/>
            <person name="Zhang Z."/>
        </authorList>
    </citation>
    <scope>NUCLEOTIDE SEQUENCE [LARGE SCALE GENOMIC DNA]</scope>
    <source>
        <strain evidence="1 2">SS-21NJ</strain>
    </source>
</reference>
<dbReference type="InterPro" id="IPR019587">
    <property type="entry name" value="Polyketide_cyclase/dehydratase"/>
</dbReference>